<evidence type="ECO:0000313" key="1">
    <source>
        <dbReference type="EMBL" id="SMQ85284.1"/>
    </source>
</evidence>
<proteinExistence type="predicted"/>
<protein>
    <submittedName>
        <fullName evidence="1">Uncharacterized protein</fullName>
    </submittedName>
</protein>
<name>A0A1Y6G676_9HYPH</name>
<dbReference type="AlphaFoldDB" id="A0A1Y6G676"/>
<accession>A0A1Y6G676</accession>
<dbReference type="EMBL" id="FXWK01000002">
    <property type="protein sequence ID" value="SMQ85284.1"/>
    <property type="molecule type" value="Genomic_DNA"/>
</dbReference>
<sequence length="85" mass="9446">MTSVTTDHSNQPFAPVFAGVGFRNKSPGFAPVTANMEIAMYFKHGLLLRQLQLGALRANQREAEGPECLISERRRSKRCLVLAGW</sequence>
<dbReference type="Proteomes" id="UP000194474">
    <property type="component" value="Unassembled WGS sequence"/>
</dbReference>
<gene>
    <name evidence="1" type="ORF">SAMN06295905_2561</name>
</gene>
<dbReference type="RefSeq" id="WP_140048984.1">
    <property type="nucleotide sequence ID" value="NZ_FXWK01000002.1"/>
</dbReference>
<reference evidence="2" key="1">
    <citation type="submission" date="2017-04" db="EMBL/GenBank/DDBJ databases">
        <authorList>
            <person name="Varghese N."/>
            <person name="Submissions S."/>
        </authorList>
    </citation>
    <scope>NUCLEOTIDE SEQUENCE [LARGE SCALE GENOMIC DNA]</scope>
</reference>
<organism evidence="1 2">
    <name type="scientific">Devosia lucknowensis</name>
    <dbReference type="NCBI Taxonomy" id="1096929"/>
    <lineage>
        <taxon>Bacteria</taxon>
        <taxon>Pseudomonadati</taxon>
        <taxon>Pseudomonadota</taxon>
        <taxon>Alphaproteobacteria</taxon>
        <taxon>Hyphomicrobiales</taxon>
        <taxon>Devosiaceae</taxon>
        <taxon>Devosia</taxon>
    </lineage>
</organism>
<keyword evidence="2" id="KW-1185">Reference proteome</keyword>
<evidence type="ECO:0000313" key="2">
    <source>
        <dbReference type="Proteomes" id="UP000194474"/>
    </source>
</evidence>